<dbReference type="InterPro" id="IPR016181">
    <property type="entry name" value="Acyl_CoA_acyltransferase"/>
</dbReference>
<dbReference type="OrthoDB" id="9800945at2"/>
<accession>A0A437GYN9</accession>
<evidence type="ECO:0000313" key="2">
    <source>
        <dbReference type="EMBL" id="RVQ67791.1"/>
    </source>
</evidence>
<evidence type="ECO:0000313" key="3">
    <source>
        <dbReference type="Proteomes" id="UP000283003"/>
    </source>
</evidence>
<dbReference type="InterPro" id="IPR045057">
    <property type="entry name" value="Gcn5-rel_NAT"/>
</dbReference>
<dbReference type="Proteomes" id="UP000283003">
    <property type="component" value="Unassembled WGS sequence"/>
</dbReference>
<reference evidence="2 3" key="1">
    <citation type="submission" date="2018-12" db="EMBL/GenBank/DDBJ databases">
        <title>Croceicoccus ponticola sp. nov., a lipolytic bacterium isolated from seawater.</title>
        <authorList>
            <person name="Yoon J.-H."/>
        </authorList>
    </citation>
    <scope>NUCLEOTIDE SEQUENCE [LARGE SCALE GENOMIC DNA]</scope>
    <source>
        <strain evidence="2 3">GM-16</strain>
    </source>
</reference>
<keyword evidence="3" id="KW-1185">Reference proteome</keyword>
<dbReference type="CDD" id="cd04301">
    <property type="entry name" value="NAT_SF"/>
    <property type="match status" value="1"/>
</dbReference>
<dbReference type="GO" id="GO:0016740">
    <property type="term" value="F:transferase activity"/>
    <property type="evidence" value="ECO:0007669"/>
    <property type="project" value="UniProtKB-KW"/>
</dbReference>
<proteinExistence type="predicted"/>
<dbReference type="Pfam" id="PF14542">
    <property type="entry name" value="Acetyltransf_CG"/>
    <property type="match status" value="1"/>
</dbReference>
<organism evidence="2 3">
    <name type="scientific">Croceicoccus ponticola</name>
    <dbReference type="NCBI Taxonomy" id="2217664"/>
    <lineage>
        <taxon>Bacteria</taxon>
        <taxon>Pseudomonadati</taxon>
        <taxon>Pseudomonadota</taxon>
        <taxon>Alphaproteobacteria</taxon>
        <taxon>Sphingomonadales</taxon>
        <taxon>Erythrobacteraceae</taxon>
        <taxon>Croceicoccus</taxon>
    </lineage>
</organism>
<dbReference type="EMBL" id="RXOL01000002">
    <property type="protein sequence ID" value="RVQ67791.1"/>
    <property type="molecule type" value="Genomic_DNA"/>
</dbReference>
<feature type="domain" description="N-acetyltransferase" evidence="1">
    <location>
        <begin position="9"/>
        <end position="98"/>
    </location>
</feature>
<dbReference type="InterPro" id="IPR031165">
    <property type="entry name" value="GNAT_YJDJ"/>
</dbReference>
<dbReference type="SUPFAM" id="SSF55729">
    <property type="entry name" value="Acyl-CoA N-acyltransferases (Nat)"/>
    <property type="match status" value="1"/>
</dbReference>
<sequence length="98" mass="10861">MQDVTITRKDSDTHGEYRAKVDGHDETGELTYRKEADGQVLVADHTFVPPSLRGKSLAGKLVEALIADAREEGFKIKPVCSYVVTAFQRNPEWSALKA</sequence>
<protein>
    <submittedName>
        <fullName evidence="2">N-acetyltransferase</fullName>
    </submittedName>
</protein>
<keyword evidence="2" id="KW-0808">Transferase</keyword>
<dbReference type="PANTHER" id="PTHR31435:SF9">
    <property type="entry name" value="PROTEIN NATD1"/>
    <property type="match status" value="1"/>
</dbReference>
<evidence type="ECO:0000259" key="1">
    <source>
        <dbReference type="PROSITE" id="PS51729"/>
    </source>
</evidence>
<dbReference type="RefSeq" id="WP_127612304.1">
    <property type="nucleotide sequence ID" value="NZ_RXOL01000002.1"/>
</dbReference>
<dbReference type="Gene3D" id="3.40.630.30">
    <property type="match status" value="1"/>
</dbReference>
<comment type="caution">
    <text evidence="2">The sequence shown here is derived from an EMBL/GenBank/DDBJ whole genome shotgun (WGS) entry which is preliminary data.</text>
</comment>
<dbReference type="PANTHER" id="PTHR31435">
    <property type="entry name" value="PROTEIN NATD1"/>
    <property type="match status" value="1"/>
</dbReference>
<dbReference type="AlphaFoldDB" id="A0A437GYN9"/>
<dbReference type="PROSITE" id="PS51729">
    <property type="entry name" value="GNAT_YJDJ"/>
    <property type="match status" value="1"/>
</dbReference>
<gene>
    <name evidence="2" type="ORF">EKN06_07680</name>
</gene>
<name>A0A437GYN9_9SPHN</name>